<sequence>MPHHNKNIDMFSQLTNPIIIIIISFLPFKDAVKTSVLSKRWRHLWYGTTTIDLDQAFFVDPNEDSSIRSVQRNSFIEFSKRLIQYYSRPTIAKFHLAFSLSEPPQSNVTDLQELIHFAISHKVKALDLDFSNPTWDEQSHTHHCPVELYELPDWADDDDDLESLKLFSCNFRVSEFNKFGALKSLSLGWVKLPTSSFKSLLLSCVFLESLSLKKCWDLESVEIRSQRLMTLVIDKCSSLENGVVIDVPNLRVFKYCGPVVYFVTEYLNGIVEADLDFGIEVEFNEHGDVLHQLLMDVWCVRILSVCSYMLQVIPSSEEYPSMKPPLNGVKHMILKTALHAHEYHGISFFLSSCPNLETLTIDIDPARRIFPERGTHLNLYEHEFLSKYIMVYRCVERSLKVVEIKGFKGAINEVVVINYLLSYGPALERMSITVAKELGPGGQHMEESYRQQAHKILKFRRASKTLNIMIN</sequence>
<dbReference type="PANTHER" id="PTHR31900:SF34">
    <property type="entry name" value="EMB|CAB62440.1-RELATED"/>
    <property type="match status" value="1"/>
</dbReference>
<accession>A0A7J0G2A0</accession>
<protein>
    <recommendedName>
        <fullName evidence="1">FBD domain-containing protein</fullName>
    </recommendedName>
</protein>
<comment type="caution">
    <text evidence="2">The sequence shown here is derived from an EMBL/GenBank/DDBJ whole genome shotgun (WGS) entry which is preliminary data.</text>
</comment>
<dbReference type="SMART" id="SM00579">
    <property type="entry name" value="FBD"/>
    <property type="match status" value="1"/>
</dbReference>
<name>A0A7J0G2A0_9ERIC</name>
<dbReference type="InterPro" id="IPR053781">
    <property type="entry name" value="F-box_AtFBL13-like"/>
</dbReference>
<evidence type="ECO:0000313" key="2">
    <source>
        <dbReference type="EMBL" id="GFZ04901.1"/>
    </source>
</evidence>
<keyword evidence="3" id="KW-1185">Reference proteome</keyword>
<dbReference type="OrthoDB" id="673865at2759"/>
<dbReference type="InterPro" id="IPR006566">
    <property type="entry name" value="FBD"/>
</dbReference>
<organism evidence="2 3">
    <name type="scientific">Actinidia rufa</name>
    <dbReference type="NCBI Taxonomy" id="165716"/>
    <lineage>
        <taxon>Eukaryota</taxon>
        <taxon>Viridiplantae</taxon>
        <taxon>Streptophyta</taxon>
        <taxon>Embryophyta</taxon>
        <taxon>Tracheophyta</taxon>
        <taxon>Spermatophyta</taxon>
        <taxon>Magnoliopsida</taxon>
        <taxon>eudicotyledons</taxon>
        <taxon>Gunneridae</taxon>
        <taxon>Pentapetalae</taxon>
        <taxon>asterids</taxon>
        <taxon>Ericales</taxon>
        <taxon>Actinidiaceae</taxon>
        <taxon>Actinidia</taxon>
    </lineage>
</organism>
<dbReference type="InterPro" id="IPR036047">
    <property type="entry name" value="F-box-like_dom_sf"/>
</dbReference>
<dbReference type="InterPro" id="IPR032675">
    <property type="entry name" value="LRR_dom_sf"/>
</dbReference>
<evidence type="ECO:0000259" key="1">
    <source>
        <dbReference type="SMART" id="SM00579"/>
    </source>
</evidence>
<dbReference type="InterPro" id="IPR050232">
    <property type="entry name" value="FBL13/AtMIF1-like"/>
</dbReference>
<dbReference type="SUPFAM" id="SSF81383">
    <property type="entry name" value="F-box domain"/>
    <property type="match status" value="1"/>
</dbReference>
<reference evidence="2 3" key="1">
    <citation type="submission" date="2019-07" db="EMBL/GenBank/DDBJ databases">
        <title>De Novo Assembly of kiwifruit Actinidia rufa.</title>
        <authorList>
            <person name="Sugita-Konishi S."/>
            <person name="Sato K."/>
            <person name="Mori E."/>
            <person name="Abe Y."/>
            <person name="Kisaki G."/>
            <person name="Hamano K."/>
            <person name="Suezawa K."/>
            <person name="Otani M."/>
            <person name="Fukuda T."/>
            <person name="Manabe T."/>
            <person name="Gomi K."/>
            <person name="Tabuchi M."/>
            <person name="Akimitsu K."/>
            <person name="Kataoka I."/>
        </authorList>
    </citation>
    <scope>NUCLEOTIDE SEQUENCE [LARGE SCALE GENOMIC DNA]</scope>
    <source>
        <strain evidence="3">cv. Fuchu</strain>
    </source>
</reference>
<dbReference type="CDD" id="cd22160">
    <property type="entry name" value="F-box_AtFBL13-like"/>
    <property type="match status" value="1"/>
</dbReference>
<evidence type="ECO:0000313" key="3">
    <source>
        <dbReference type="Proteomes" id="UP000585474"/>
    </source>
</evidence>
<dbReference type="Gene3D" id="3.80.10.10">
    <property type="entry name" value="Ribonuclease Inhibitor"/>
    <property type="match status" value="1"/>
</dbReference>
<dbReference type="Proteomes" id="UP000585474">
    <property type="component" value="Unassembled WGS sequence"/>
</dbReference>
<dbReference type="EMBL" id="BJWL01000017">
    <property type="protein sequence ID" value="GFZ04901.1"/>
    <property type="molecule type" value="Genomic_DNA"/>
</dbReference>
<dbReference type="Pfam" id="PF23622">
    <property type="entry name" value="LRR_At1g61320_AtMIF1"/>
    <property type="match status" value="1"/>
</dbReference>
<dbReference type="SUPFAM" id="SSF52047">
    <property type="entry name" value="RNI-like"/>
    <property type="match status" value="1"/>
</dbReference>
<dbReference type="InterPro" id="IPR001810">
    <property type="entry name" value="F-box_dom"/>
</dbReference>
<dbReference type="InterPro" id="IPR055357">
    <property type="entry name" value="LRR_At1g61320_AtMIF1"/>
</dbReference>
<dbReference type="PANTHER" id="PTHR31900">
    <property type="entry name" value="F-BOX/RNI SUPERFAMILY PROTEIN-RELATED"/>
    <property type="match status" value="1"/>
</dbReference>
<gene>
    <name evidence="2" type="ORF">Acr_17g0004730</name>
</gene>
<feature type="domain" description="FBD" evidence="1">
    <location>
        <begin position="393"/>
        <end position="471"/>
    </location>
</feature>
<dbReference type="Pfam" id="PF00646">
    <property type="entry name" value="F-box"/>
    <property type="match status" value="1"/>
</dbReference>
<dbReference type="AlphaFoldDB" id="A0A7J0G2A0"/>
<proteinExistence type="predicted"/>